<evidence type="ECO:0000256" key="12">
    <source>
        <dbReference type="ARBA" id="ARBA00029757"/>
    </source>
</evidence>
<dbReference type="PANTHER" id="PTHR42724:SF1">
    <property type="entry name" value="TETRAACYLDISACCHARIDE 4'-KINASE, MITOCHONDRIAL-RELATED"/>
    <property type="match status" value="1"/>
</dbReference>
<keyword evidence="9 13" id="KW-0418">Kinase</keyword>
<evidence type="ECO:0000256" key="4">
    <source>
        <dbReference type="ARBA" id="ARBA00016436"/>
    </source>
</evidence>
<comment type="caution">
    <text evidence="14">The sequence shown here is derived from an EMBL/GenBank/DDBJ whole genome shotgun (WGS) entry which is preliminary data.</text>
</comment>
<evidence type="ECO:0000256" key="6">
    <source>
        <dbReference type="ARBA" id="ARBA00022556"/>
    </source>
</evidence>
<evidence type="ECO:0000256" key="5">
    <source>
        <dbReference type="ARBA" id="ARBA00022516"/>
    </source>
</evidence>
<evidence type="ECO:0000313" key="15">
    <source>
        <dbReference type="Proteomes" id="UP000031246"/>
    </source>
</evidence>
<evidence type="ECO:0000256" key="10">
    <source>
        <dbReference type="ARBA" id="ARBA00022840"/>
    </source>
</evidence>
<dbReference type="OrthoDB" id="9766423at2"/>
<evidence type="ECO:0000256" key="3">
    <source>
        <dbReference type="ARBA" id="ARBA00012071"/>
    </source>
</evidence>
<dbReference type="GO" id="GO:0005886">
    <property type="term" value="C:plasma membrane"/>
    <property type="evidence" value="ECO:0007669"/>
    <property type="project" value="TreeGrafter"/>
</dbReference>
<comment type="catalytic activity">
    <reaction evidence="13">
        <text>a lipid A disaccharide + ATP = a lipid IVA + ADP + H(+)</text>
        <dbReference type="Rhea" id="RHEA:67840"/>
        <dbReference type="ChEBI" id="CHEBI:15378"/>
        <dbReference type="ChEBI" id="CHEBI:30616"/>
        <dbReference type="ChEBI" id="CHEBI:176343"/>
        <dbReference type="ChEBI" id="CHEBI:176425"/>
        <dbReference type="ChEBI" id="CHEBI:456216"/>
        <dbReference type="EC" id="2.7.1.130"/>
    </reaction>
</comment>
<sequence>MLVNYLRLLLLPFSWVYAMAVVLRKKLYDWGIMRSVSFDLPIICVGNLAVGGSGKTPTTEYLVRLLDGYKVAILSRGYGRKTKGFILADHRATAETIGDEPLQYYQKFKQVTVAVCEDRVAGVRQLQNNHDVIILDDAFQHRAIKAGFNILLFEFRKLGTLQFLLPAGNLRDVFASRKRADVLLVTKSPVPLLHVAQQASINELQPNNNQPVLHAYLKYGQLQHLYKEDSLPLQSIKDFEVFLLTGIANPAPLIEELQKYTQSIKHEAFRDHYAFKTADISKLKSAFEAGTKKEKIIITTEKDSKRLRATGFEDLLVNLPVYYLPIEVELFEEDKITFDELILDYVKSNRRNR</sequence>
<dbReference type="GO" id="GO:0005524">
    <property type="term" value="F:ATP binding"/>
    <property type="evidence" value="ECO:0007669"/>
    <property type="project" value="UniProtKB-UniRule"/>
</dbReference>
<comment type="function">
    <text evidence="1 13">Transfers the gamma-phosphate of ATP to the 4'-position of a tetraacyldisaccharide 1-phosphate intermediate (termed DS-1-P) to form tetraacyldisaccharide 1,4'-bis-phosphate (lipid IVA).</text>
</comment>
<evidence type="ECO:0000256" key="2">
    <source>
        <dbReference type="ARBA" id="ARBA00004870"/>
    </source>
</evidence>
<dbReference type="Pfam" id="PF02606">
    <property type="entry name" value="LpxK"/>
    <property type="match status" value="1"/>
</dbReference>
<gene>
    <name evidence="13" type="primary">lpxK</name>
    <name evidence="14" type="ORF">OC25_09715</name>
</gene>
<dbReference type="AlphaFoldDB" id="A0A0C1D9Y5"/>
<evidence type="ECO:0000256" key="8">
    <source>
        <dbReference type="ARBA" id="ARBA00022741"/>
    </source>
</evidence>
<keyword evidence="10 13" id="KW-0067">ATP-binding</keyword>
<evidence type="ECO:0000256" key="7">
    <source>
        <dbReference type="ARBA" id="ARBA00022679"/>
    </source>
</evidence>
<accession>A0A0C1D9Y5</accession>
<dbReference type="GO" id="GO:0009029">
    <property type="term" value="F:lipid-A 4'-kinase activity"/>
    <property type="evidence" value="ECO:0007669"/>
    <property type="project" value="UniProtKB-UniRule"/>
</dbReference>
<dbReference type="EMBL" id="JSYN01000010">
    <property type="protein sequence ID" value="KIA94206.1"/>
    <property type="molecule type" value="Genomic_DNA"/>
</dbReference>
<keyword evidence="5 13" id="KW-0444">Lipid biosynthesis</keyword>
<dbReference type="InterPro" id="IPR003758">
    <property type="entry name" value="LpxK"/>
</dbReference>
<dbReference type="GO" id="GO:0009244">
    <property type="term" value="P:lipopolysaccharide core region biosynthetic process"/>
    <property type="evidence" value="ECO:0007669"/>
    <property type="project" value="TreeGrafter"/>
</dbReference>
<dbReference type="EC" id="2.7.1.130" evidence="3 13"/>
<name>A0A0C1D9Y5_9SPHI</name>
<evidence type="ECO:0000256" key="11">
    <source>
        <dbReference type="ARBA" id="ARBA00023098"/>
    </source>
</evidence>
<dbReference type="UniPathway" id="UPA00359">
    <property type="reaction ID" value="UER00482"/>
</dbReference>
<comment type="similarity">
    <text evidence="13">Belongs to the LpxK family.</text>
</comment>
<dbReference type="InterPro" id="IPR027417">
    <property type="entry name" value="P-loop_NTPase"/>
</dbReference>
<protein>
    <recommendedName>
        <fullName evidence="4 13">Tetraacyldisaccharide 4'-kinase</fullName>
        <ecNumber evidence="3 13">2.7.1.130</ecNumber>
    </recommendedName>
    <alternativeName>
        <fullName evidence="12 13">Lipid A 4'-kinase</fullName>
    </alternativeName>
</protein>
<keyword evidence="8 13" id="KW-0547">Nucleotide-binding</keyword>
<dbReference type="NCBIfam" id="TIGR00682">
    <property type="entry name" value="lpxK"/>
    <property type="match status" value="1"/>
</dbReference>
<evidence type="ECO:0000256" key="9">
    <source>
        <dbReference type="ARBA" id="ARBA00022777"/>
    </source>
</evidence>
<keyword evidence="11 13" id="KW-0443">Lipid metabolism</keyword>
<proteinExistence type="inferred from homology"/>
<dbReference type="PANTHER" id="PTHR42724">
    <property type="entry name" value="TETRAACYLDISACCHARIDE 4'-KINASE"/>
    <property type="match status" value="1"/>
</dbReference>
<dbReference type="RefSeq" id="WP_039475033.1">
    <property type="nucleotide sequence ID" value="NZ_JSYN01000010.1"/>
</dbReference>
<keyword evidence="7 13" id="KW-0808">Transferase</keyword>
<comment type="pathway">
    <text evidence="2 13">Glycolipid biosynthesis; lipid IV(A) biosynthesis; lipid IV(A) from (3R)-3-hydroxytetradecanoyl-[acyl-carrier-protein] and UDP-N-acetyl-alpha-D-glucosamine: step 6/6.</text>
</comment>
<evidence type="ECO:0000256" key="1">
    <source>
        <dbReference type="ARBA" id="ARBA00002274"/>
    </source>
</evidence>
<dbReference type="HAMAP" id="MF_00409">
    <property type="entry name" value="LpxK"/>
    <property type="match status" value="1"/>
</dbReference>
<evidence type="ECO:0000256" key="13">
    <source>
        <dbReference type="HAMAP-Rule" id="MF_00409"/>
    </source>
</evidence>
<feature type="binding site" evidence="13">
    <location>
        <begin position="49"/>
        <end position="56"/>
    </location>
    <ligand>
        <name>ATP</name>
        <dbReference type="ChEBI" id="CHEBI:30616"/>
    </ligand>
</feature>
<dbReference type="SUPFAM" id="SSF52540">
    <property type="entry name" value="P-loop containing nucleoside triphosphate hydrolases"/>
    <property type="match status" value="1"/>
</dbReference>
<keyword evidence="6 13" id="KW-0441">Lipid A biosynthesis</keyword>
<dbReference type="GO" id="GO:0009245">
    <property type="term" value="P:lipid A biosynthetic process"/>
    <property type="evidence" value="ECO:0007669"/>
    <property type="project" value="UniProtKB-UniRule"/>
</dbReference>
<reference evidence="14 15" key="1">
    <citation type="submission" date="2014-10" db="EMBL/GenBank/DDBJ databases">
        <title>Pedobacter Kyungheensis.</title>
        <authorList>
            <person name="Anderson B.M."/>
            <person name="Newman J.D."/>
        </authorList>
    </citation>
    <scope>NUCLEOTIDE SEQUENCE [LARGE SCALE GENOMIC DNA]</scope>
    <source>
        <strain evidence="14 15">KACC 16221</strain>
    </source>
</reference>
<organism evidence="14 15">
    <name type="scientific">Pedobacter kyungheensis</name>
    <dbReference type="NCBI Taxonomy" id="1069985"/>
    <lineage>
        <taxon>Bacteria</taxon>
        <taxon>Pseudomonadati</taxon>
        <taxon>Bacteroidota</taxon>
        <taxon>Sphingobacteriia</taxon>
        <taxon>Sphingobacteriales</taxon>
        <taxon>Sphingobacteriaceae</taxon>
        <taxon>Pedobacter</taxon>
    </lineage>
</organism>
<dbReference type="Proteomes" id="UP000031246">
    <property type="component" value="Unassembled WGS sequence"/>
</dbReference>
<keyword evidence="15" id="KW-1185">Reference proteome</keyword>
<evidence type="ECO:0000313" key="14">
    <source>
        <dbReference type="EMBL" id="KIA94206.1"/>
    </source>
</evidence>